<dbReference type="Proteomes" id="UP000636709">
    <property type="component" value="Unassembled WGS sequence"/>
</dbReference>
<dbReference type="PANTHER" id="PTHR23201:SF149">
    <property type="entry name" value="GIBBERELLIN STIMULATED TRANSCRIPT RELATED PROTEIN 2"/>
    <property type="match status" value="1"/>
</dbReference>
<dbReference type="PANTHER" id="PTHR23201">
    <property type="entry name" value="EXTENSIN, PROLINE-RICH PROTEIN"/>
    <property type="match status" value="1"/>
</dbReference>
<evidence type="ECO:0000313" key="4">
    <source>
        <dbReference type="Proteomes" id="UP000636709"/>
    </source>
</evidence>
<protein>
    <submittedName>
        <fullName evidence="3">Uncharacterized protein</fullName>
    </submittedName>
</protein>
<evidence type="ECO:0000313" key="3">
    <source>
        <dbReference type="EMBL" id="KAF8715001.1"/>
    </source>
</evidence>
<feature type="region of interest" description="Disordered" evidence="2">
    <location>
        <begin position="1"/>
        <end position="62"/>
    </location>
</feature>
<dbReference type="EMBL" id="JACEFO010001734">
    <property type="protein sequence ID" value="KAF8715001.1"/>
    <property type="molecule type" value="Genomic_DNA"/>
</dbReference>
<dbReference type="OrthoDB" id="1850441at2759"/>
<reference evidence="3" key="1">
    <citation type="submission" date="2020-07" db="EMBL/GenBank/DDBJ databases">
        <title>Genome sequence and genetic diversity analysis of an under-domesticated orphan crop, white fonio (Digitaria exilis).</title>
        <authorList>
            <person name="Bennetzen J.L."/>
            <person name="Chen S."/>
            <person name="Ma X."/>
            <person name="Wang X."/>
            <person name="Yssel A.E.J."/>
            <person name="Chaluvadi S.R."/>
            <person name="Johnson M."/>
            <person name="Gangashetty P."/>
            <person name="Hamidou F."/>
            <person name="Sanogo M.D."/>
            <person name="Zwaenepoel A."/>
            <person name="Wallace J."/>
            <person name="Van De Peer Y."/>
            <person name="Van Deynze A."/>
        </authorList>
    </citation>
    <scope>NUCLEOTIDE SEQUENCE</scope>
    <source>
        <tissue evidence="3">Leaves</tissue>
    </source>
</reference>
<keyword evidence="4" id="KW-1185">Reference proteome</keyword>
<dbReference type="AlphaFoldDB" id="A0A835BY67"/>
<evidence type="ECO:0000256" key="2">
    <source>
        <dbReference type="SAM" id="MobiDB-lite"/>
    </source>
</evidence>
<evidence type="ECO:0000256" key="1">
    <source>
        <dbReference type="ARBA" id="ARBA00010582"/>
    </source>
</evidence>
<comment type="caution">
    <text evidence="3">The sequence shown here is derived from an EMBL/GenBank/DDBJ whole genome shotgun (WGS) entry which is preliminary data.</text>
</comment>
<proteinExistence type="inferred from homology"/>
<organism evidence="3 4">
    <name type="scientific">Digitaria exilis</name>
    <dbReference type="NCBI Taxonomy" id="1010633"/>
    <lineage>
        <taxon>Eukaryota</taxon>
        <taxon>Viridiplantae</taxon>
        <taxon>Streptophyta</taxon>
        <taxon>Embryophyta</taxon>
        <taxon>Tracheophyta</taxon>
        <taxon>Spermatophyta</taxon>
        <taxon>Magnoliopsida</taxon>
        <taxon>Liliopsida</taxon>
        <taxon>Poales</taxon>
        <taxon>Poaceae</taxon>
        <taxon>PACMAD clade</taxon>
        <taxon>Panicoideae</taxon>
        <taxon>Panicodae</taxon>
        <taxon>Paniceae</taxon>
        <taxon>Anthephorinae</taxon>
        <taxon>Digitaria</taxon>
    </lineage>
</organism>
<feature type="compositionally biased region" description="Low complexity" evidence="2">
    <location>
        <begin position="46"/>
        <end position="59"/>
    </location>
</feature>
<name>A0A835BY67_9POAL</name>
<gene>
    <name evidence="3" type="ORF">HU200_027546</name>
</gene>
<comment type="similarity">
    <text evidence="1">Belongs to the GASA family.</text>
</comment>
<dbReference type="InterPro" id="IPR003854">
    <property type="entry name" value="GASA"/>
</dbReference>
<accession>A0A835BY67</accession>
<sequence>MALAPHHQLTSYAPAPSGDRWGAGRALPRRQPGALTRALSRHHGSPPQQRQASTAQSTQHPSMAPSKLAVAVALVATLLLLSNSNIKAASGVGYPPAPPVGPPPHQIVDPAKDCGGACDVRCGAQSRKNRCTRACLKCCSVCRCVPAGTAGNQETCGKCYTDWTTHGNRTKCPAA</sequence>
<dbReference type="Pfam" id="PF02704">
    <property type="entry name" value="GASA"/>
    <property type="match status" value="1"/>
</dbReference>